<dbReference type="Proteomes" id="UP000494102">
    <property type="component" value="Unassembled WGS sequence"/>
</dbReference>
<reference evidence="2 3" key="1">
    <citation type="submission" date="2020-04" db="EMBL/GenBank/DDBJ databases">
        <authorList>
            <person name="De Canck E."/>
        </authorList>
    </citation>
    <scope>NUCLEOTIDE SEQUENCE [LARGE SCALE GENOMIC DNA]</scope>
    <source>
        <strain evidence="2 3">LMG 9964</strain>
    </source>
</reference>
<keyword evidence="1" id="KW-0812">Transmembrane</keyword>
<name>A0A6J5KCZ1_9BURK</name>
<organism evidence="2 3">
    <name type="scientific">Paraburkholderia phenoliruptrix</name>
    <dbReference type="NCBI Taxonomy" id="252970"/>
    <lineage>
        <taxon>Bacteria</taxon>
        <taxon>Pseudomonadati</taxon>
        <taxon>Pseudomonadota</taxon>
        <taxon>Betaproteobacteria</taxon>
        <taxon>Burkholderiales</taxon>
        <taxon>Burkholderiaceae</taxon>
        <taxon>Paraburkholderia</taxon>
    </lineage>
</organism>
<dbReference type="RefSeq" id="WP_015004626.1">
    <property type="nucleotide sequence ID" value="NZ_CADILN010000010.1"/>
</dbReference>
<keyword evidence="1" id="KW-1133">Transmembrane helix</keyword>
<dbReference type="GeneID" id="27801708"/>
<evidence type="ECO:0000313" key="3">
    <source>
        <dbReference type="Proteomes" id="UP000494102"/>
    </source>
</evidence>
<evidence type="ECO:0000313" key="2">
    <source>
        <dbReference type="EMBL" id="CAB4051846.1"/>
    </source>
</evidence>
<gene>
    <name evidence="2" type="ORF">LMG9964_05526</name>
</gene>
<sequence length="77" mass="8871">MIGQIVIGLFGVAAVFLSQDPREQRRRWSCVFGLAAQPFWLVMAWHAHEYGVLALCLVYGWAWARGVRSYWMKADAR</sequence>
<protein>
    <submittedName>
        <fullName evidence="2">Uncharacterized protein</fullName>
    </submittedName>
</protein>
<evidence type="ECO:0000256" key="1">
    <source>
        <dbReference type="SAM" id="Phobius"/>
    </source>
</evidence>
<dbReference type="EMBL" id="CADILN010000010">
    <property type="protein sequence ID" value="CAB4051846.1"/>
    <property type="molecule type" value="Genomic_DNA"/>
</dbReference>
<dbReference type="AlphaFoldDB" id="A0A6J5KCZ1"/>
<keyword evidence="1" id="KW-0472">Membrane</keyword>
<accession>A0A6J5KCZ1</accession>
<feature type="transmembrane region" description="Helical" evidence="1">
    <location>
        <begin position="42"/>
        <end position="64"/>
    </location>
</feature>
<proteinExistence type="predicted"/>